<feature type="non-terminal residue" evidence="4">
    <location>
        <position position="1"/>
    </location>
</feature>
<dbReference type="Proteomes" id="UP001187471">
    <property type="component" value="Unassembled WGS sequence"/>
</dbReference>
<feature type="region of interest" description="Disordered" evidence="2">
    <location>
        <begin position="1"/>
        <end position="38"/>
    </location>
</feature>
<protein>
    <recommendedName>
        <fullName evidence="3">CCHC-type domain-containing protein</fullName>
    </recommendedName>
</protein>
<organism evidence="4 5">
    <name type="scientific">Escallonia rubra</name>
    <dbReference type="NCBI Taxonomy" id="112253"/>
    <lineage>
        <taxon>Eukaryota</taxon>
        <taxon>Viridiplantae</taxon>
        <taxon>Streptophyta</taxon>
        <taxon>Embryophyta</taxon>
        <taxon>Tracheophyta</taxon>
        <taxon>Spermatophyta</taxon>
        <taxon>Magnoliopsida</taxon>
        <taxon>eudicotyledons</taxon>
        <taxon>Gunneridae</taxon>
        <taxon>Pentapetalae</taxon>
        <taxon>asterids</taxon>
        <taxon>campanulids</taxon>
        <taxon>Escalloniales</taxon>
        <taxon>Escalloniaceae</taxon>
        <taxon>Escallonia</taxon>
    </lineage>
</organism>
<evidence type="ECO:0000256" key="2">
    <source>
        <dbReference type="SAM" id="MobiDB-lite"/>
    </source>
</evidence>
<keyword evidence="1" id="KW-0479">Metal-binding</keyword>
<accession>A0AA88QPJ2</accession>
<keyword evidence="1" id="KW-0863">Zinc-finger</keyword>
<evidence type="ECO:0000313" key="4">
    <source>
        <dbReference type="EMBL" id="KAK2969144.1"/>
    </source>
</evidence>
<keyword evidence="1" id="KW-0862">Zinc</keyword>
<sequence>NSRDNNFLANCFPQNNNNQPRNLPNHKNAKDAKGKGKKRPCYVCGRTNHIARDCFHKKVEEYKPNGRNQGDQVNMLLDDEPPISLNPEYHKYFTSFQLAEVGRTASVRQVYAMAKLAY</sequence>
<reference evidence="4" key="1">
    <citation type="submission" date="2022-12" db="EMBL/GenBank/DDBJ databases">
        <title>Draft genome assemblies for two species of Escallonia (Escalloniales).</title>
        <authorList>
            <person name="Chanderbali A."/>
            <person name="Dervinis C."/>
            <person name="Anghel I."/>
            <person name="Soltis D."/>
            <person name="Soltis P."/>
            <person name="Zapata F."/>
        </authorList>
    </citation>
    <scope>NUCLEOTIDE SEQUENCE</scope>
    <source>
        <strain evidence="4">UCBG92.1500</strain>
        <tissue evidence="4">Leaf</tissue>
    </source>
</reference>
<dbReference type="Pfam" id="PF00098">
    <property type="entry name" value="zf-CCHC"/>
    <property type="match status" value="1"/>
</dbReference>
<dbReference type="AlphaFoldDB" id="A0AA88QPJ2"/>
<dbReference type="EMBL" id="JAVXUO010002844">
    <property type="protein sequence ID" value="KAK2969144.1"/>
    <property type="molecule type" value="Genomic_DNA"/>
</dbReference>
<evidence type="ECO:0000313" key="5">
    <source>
        <dbReference type="Proteomes" id="UP001187471"/>
    </source>
</evidence>
<dbReference type="Gene3D" id="4.10.60.10">
    <property type="entry name" value="Zinc finger, CCHC-type"/>
    <property type="match status" value="1"/>
</dbReference>
<comment type="caution">
    <text evidence="4">The sequence shown here is derived from an EMBL/GenBank/DDBJ whole genome shotgun (WGS) entry which is preliminary data.</text>
</comment>
<dbReference type="PROSITE" id="PS50158">
    <property type="entry name" value="ZF_CCHC"/>
    <property type="match status" value="1"/>
</dbReference>
<dbReference type="InterPro" id="IPR001878">
    <property type="entry name" value="Znf_CCHC"/>
</dbReference>
<dbReference type="GO" id="GO:0003676">
    <property type="term" value="F:nucleic acid binding"/>
    <property type="evidence" value="ECO:0007669"/>
    <property type="project" value="InterPro"/>
</dbReference>
<proteinExistence type="predicted"/>
<feature type="compositionally biased region" description="Low complexity" evidence="2">
    <location>
        <begin position="1"/>
        <end position="25"/>
    </location>
</feature>
<name>A0AA88QPJ2_9ASTE</name>
<evidence type="ECO:0000256" key="1">
    <source>
        <dbReference type="PROSITE-ProRule" id="PRU00047"/>
    </source>
</evidence>
<dbReference type="GO" id="GO:0008270">
    <property type="term" value="F:zinc ion binding"/>
    <property type="evidence" value="ECO:0007669"/>
    <property type="project" value="UniProtKB-KW"/>
</dbReference>
<dbReference type="InterPro" id="IPR036875">
    <property type="entry name" value="Znf_CCHC_sf"/>
</dbReference>
<evidence type="ECO:0000259" key="3">
    <source>
        <dbReference type="PROSITE" id="PS50158"/>
    </source>
</evidence>
<keyword evidence="5" id="KW-1185">Reference proteome</keyword>
<feature type="domain" description="CCHC-type" evidence="3">
    <location>
        <begin position="41"/>
        <end position="54"/>
    </location>
</feature>
<dbReference type="SUPFAM" id="SSF57756">
    <property type="entry name" value="Retrovirus zinc finger-like domains"/>
    <property type="match status" value="1"/>
</dbReference>
<gene>
    <name evidence="4" type="ORF">RJ640_000444</name>
</gene>